<feature type="transmembrane region" description="Helical" evidence="1">
    <location>
        <begin position="46"/>
        <end position="70"/>
    </location>
</feature>
<sequence length="104" mass="11441">MDAATNSTEAILAASDAIVAAFDRFTNATRVLIWHLQPQDSLWSRVYGPCIGAVLGVTLGHLLVFFFTVYKMRDSEVDNNDGSKTMDNDKGLQRVASKKLTMAM</sequence>
<evidence type="ECO:0000256" key="1">
    <source>
        <dbReference type="SAM" id="Phobius"/>
    </source>
</evidence>
<name>A0ABP0AR64_9PEZI</name>
<evidence type="ECO:0000313" key="3">
    <source>
        <dbReference type="Proteomes" id="UP001642405"/>
    </source>
</evidence>
<protein>
    <recommendedName>
        <fullName evidence="4">Transmembrane protein</fullName>
    </recommendedName>
</protein>
<evidence type="ECO:0000313" key="2">
    <source>
        <dbReference type="EMBL" id="CAK7209718.1"/>
    </source>
</evidence>
<keyword evidence="1" id="KW-0812">Transmembrane</keyword>
<evidence type="ECO:0008006" key="4">
    <source>
        <dbReference type="Google" id="ProtNLM"/>
    </source>
</evidence>
<dbReference type="EMBL" id="CAWUHB010000002">
    <property type="protein sequence ID" value="CAK7209718.1"/>
    <property type="molecule type" value="Genomic_DNA"/>
</dbReference>
<keyword evidence="1" id="KW-1133">Transmembrane helix</keyword>
<accession>A0ABP0AR64</accession>
<organism evidence="2 3">
    <name type="scientific">Sporothrix curviconia</name>
    <dbReference type="NCBI Taxonomy" id="1260050"/>
    <lineage>
        <taxon>Eukaryota</taxon>
        <taxon>Fungi</taxon>
        <taxon>Dikarya</taxon>
        <taxon>Ascomycota</taxon>
        <taxon>Pezizomycotina</taxon>
        <taxon>Sordariomycetes</taxon>
        <taxon>Sordariomycetidae</taxon>
        <taxon>Ophiostomatales</taxon>
        <taxon>Ophiostomataceae</taxon>
        <taxon>Sporothrix</taxon>
    </lineage>
</organism>
<gene>
    <name evidence="2" type="ORF">SCUCBS95973_000535</name>
</gene>
<comment type="caution">
    <text evidence="2">The sequence shown here is derived from an EMBL/GenBank/DDBJ whole genome shotgun (WGS) entry which is preliminary data.</text>
</comment>
<keyword evidence="1" id="KW-0472">Membrane</keyword>
<reference evidence="2 3" key="1">
    <citation type="submission" date="2024-01" db="EMBL/GenBank/DDBJ databases">
        <authorList>
            <person name="Allen C."/>
            <person name="Tagirdzhanova G."/>
        </authorList>
    </citation>
    <scope>NUCLEOTIDE SEQUENCE [LARGE SCALE GENOMIC DNA]</scope>
</reference>
<dbReference type="Proteomes" id="UP001642405">
    <property type="component" value="Unassembled WGS sequence"/>
</dbReference>
<proteinExistence type="predicted"/>
<keyword evidence="3" id="KW-1185">Reference proteome</keyword>